<evidence type="ECO:0000313" key="5">
    <source>
        <dbReference type="EMBL" id="KZN94202.1"/>
    </source>
</evidence>
<dbReference type="Proteomes" id="UP000076449">
    <property type="component" value="Chromosome I"/>
</dbReference>
<protein>
    <submittedName>
        <fullName evidence="5">Putative scytalone dehydratase</fullName>
    </submittedName>
</protein>
<comment type="similarity">
    <text evidence="1">Belongs to the scytalone dehydratase family.</text>
</comment>
<dbReference type="Gene3D" id="3.10.450.50">
    <property type="match status" value="1"/>
</dbReference>
<evidence type="ECO:0000256" key="2">
    <source>
        <dbReference type="ARBA" id="ARBA00023239"/>
    </source>
</evidence>
<evidence type="ECO:0000313" key="4">
    <source>
        <dbReference type="EMBL" id="KZN87592.1"/>
    </source>
</evidence>
<name>A0A167YJH8_PENCH</name>
<proteinExistence type="inferred from homology"/>
<dbReference type="GO" id="GO:0016829">
    <property type="term" value="F:lyase activity"/>
    <property type="evidence" value="ECO:0007669"/>
    <property type="project" value="UniProtKB-KW"/>
</dbReference>
<dbReference type="AlphaFoldDB" id="A0A167YJH8"/>
<dbReference type="EMBL" id="CM002799">
    <property type="protein sequence ID" value="KZN87592.1"/>
    <property type="molecule type" value="Genomic_DNA"/>
</dbReference>
<feature type="domain" description="Scytalone dehydratase-like" evidence="3">
    <location>
        <begin position="7"/>
        <end position="140"/>
    </location>
</feature>
<dbReference type="Pfam" id="PF02982">
    <property type="entry name" value="Scytalone_dh"/>
    <property type="match status" value="1"/>
</dbReference>
<reference evidence="5" key="1">
    <citation type="journal article" date="2014" name="Genome Announc.">
        <title>Complete sequencing and chromosome-scale genome assembly of the industrial progenitor strain P2niaD18 from the penicillin producer Penicillium chrysogenum.</title>
        <authorList>
            <person name="Specht T."/>
            <person name="Dahlmann T.A."/>
            <person name="Zadra I."/>
            <person name="Kurnsteiner H."/>
            <person name="Kuck U."/>
        </authorList>
    </citation>
    <scope>NUCLEOTIDE SEQUENCE [LARGE SCALE GENOMIC DNA]</scope>
    <source>
        <strain evidence="5">P2niaD18</strain>
    </source>
</reference>
<keyword evidence="2" id="KW-0456">Lyase</keyword>
<accession>A0A167YJH8</accession>
<sequence length="156" mass="17831">MDYTIADERKFRELAYKWAMAWDKKDKDAFISIATSRIIADYTDYPAVGVVKHCPPDDFVNFAFREDRLGDPRLQTQHFLGSVAFTRVNDTEAIGNWQVRARHVRKFPDGKTAEWDSSAYLELCYVLTGGEWKIGGLRPHTVLATTGSHQEVIGQF</sequence>
<evidence type="ECO:0000259" key="3">
    <source>
        <dbReference type="Pfam" id="PF02982"/>
    </source>
</evidence>
<dbReference type="EMBL" id="CM002798">
    <property type="protein sequence ID" value="KZN94202.1"/>
    <property type="molecule type" value="Genomic_DNA"/>
</dbReference>
<evidence type="ECO:0000256" key="1">
    <source>
        <dbReference type="ARBA" id="ARBA00008584"/>
    </source>
</evidence>
<dbReference type="Proteomes" id="UP000076449">
    <property type="component" value="Chromosome II"/>
</dbReference>
<organism evidence="5">
    <name type="scientific">Penicillium chrysogenum</name>
    <name type="common">Penicillium notatum</name>
    <dbReference type="NCBI Taxonomy" id="5076"/>
    <lineage>
        <taxon>Eukaryota</taxon>
        <taxon>Fungi</taxon>
        <taxon>Dikarya</taxon>
        <taxon>Ascomycota</taxon>
        <taxon>Pezizomycotina</taxon>
        <taxon>Eurotiomycetes</taxon>
        <taxon>Eurotiomycetidae</taxon>
        <taxon>Eurotiales</taxon>
        <taxon>Aspergillaceae</taxon>
        <taxon>Penicillium</taxon>
        <taxon>Penicillium chrysogenum species complex</taxon>
    </lineage>
</organism>
<dbReference type="InterPro" id="IPR049884">
    <property type="entry name" value="Scytalone_dh"/>
</dbReference>
<gene>
    <name evidence="5" type="ORF">EN45_043920</name>
    <name evidence="4" type="ORF">EN45_061530</name>
</gene>
<dbReference type="SUPFAM" id="SSF54427">
    <property type="entry name" value="NTF2-like"/>
    <property type="match status" value="1"/>
</dbReference>
<dbReference type="InterPro" id="IPR032710">
    <property type="entry name" value="NTF2-like_dom_sf"/>
</dbReference>